<dbReference type="Proteomes" id="UP000552709">
    <property type="component" value="Unassembled WGS sequence"/>
</dbReference>
<keyword evidence="2" id="KW-1185">Reference proteome</keyword>
<accession>A0A7W8NIM6</accession>
<protein>
    <submittedName>
        <fullName evidence="1">Uncharacterized protein</fullName>
    </submittedName>
</protein>
<sequence length="66" mass="6870">MSVKVRSAAIMLGDALLLSSCSRSTIPLASLPSSPASLTVLGVQVPTTLPFNPSLTAMALLSRRWS</sequence>
<evidence type="ECO:0000313" key="1">
    <source>
        <dbReference type="EMBL" id="MBB5365207.1"/>
    </source>
</evidence>
<organism evidence="1 2">
    <name type="scientific">Deinococcus humi</name>
    <dbReference type="NCBI Taxonomy" id="662880"/>
    <lineage>
        <taxon>Bacteria</taxon>
        <taxon>Thermotogati</taxon>
        <taxon>Deinococcota</taxon>
        <taxon>Deinococci</taxon>
        <taxon>Deinococcales</taxon>
        <taxon>Deinococcaceae</taxon>
        <taxon>Deinococcus</taxon>
    </lineage>
</organism>
<reference evidence="1 2" key="1">
    <citation type="submission" date="2020-08" db="EMBL/GenBank/DDBJ databases">
        <title>Genomic Encyclopedia of Type Strains, Phase IV (KMG-IV): sequencing the most valuable type-strain genomes for metagenomic binning, comparative biology and taxonomic classification.</title>
        <authorList>
            <person name="Goeker M."/>
        </authorList>
    </citation>
    <scope>NUCLEOTIDE SEQUENCE [LARGE SCALE GENOMIC DNA]</scope>
    <source>
        <strain evidence="1 2">DSM 27939</strain>
    </source>
</reference>
<gene>
    <name evidence="1" type="ORF">HNQ08_004328</name>
</gene>
<name>A0A7W8NIM6_9DEIO</name>
<dbReference type="AlphaFoldDB" id="A0A7W8NIM6"/>
<evidence type="ECO:0000313" key="2">
    <source>
        <dbReference type="Proteomes" id="UP000552709"/>
    </source>
</evidence>
<proteinExistence type="predicted"/>
<comment type="caution">
    <text evidence="1">The sequence shown here is derived from an EMBL/GenBank/DDBJ whole genome shotgun (WGS) entry which is preliminary data.</text>
</comment>
<dbReference type="EMBL" id="JACHFL010000016">
    <property type="protein sequence ID" value="MBB5365207.1"/>
    <property type="molecule type" value="Genomic_DNA"/>
</dbReference>